<gene>
    <name evidence="1" type="ORF">HAX54_012762</name>
</gene>
<sequence>MEFLVMDRVMRMKMDKIFSPDMCASWTRGAFGKAIMIEWLILCSYGASVDGLTTMNNLYGCNELYVQRELNGNCRCSIKSSYYRVSTSTAKPLPPWRDHCSGQVTIIARPNPMSSPVEHST</sequence>
<keyword evidence="2" id="KW-1185">Reference proteome</keyword>
<organism evidence="1 2">
    <name type="scientific">Datura stramonium</name>
    <name type="common">Jimsonweed</name>
    <name type="synonym">Common thornapple</name>
    <dbReference type="NCBI Taxonomy" id="4076"/>
    <lineage>
        <taxon>Eukaryota</taxon>
        <taxon>Viridiplantae</taxon>
        <taxon>Streptophyta</taxon>
        <taxon>Embryophyta</taxon>
        <taxon>Tracheophyta</taxon>
        <taxon>Spermatophyta</taxon>
        <taxon>Magnoliopsida</taxon>
        <taxon>eudicotyledons</taxon>
        <taxon>Gunneridae</taxon>
        <taxon>Pentapetalae</taxon>
        <taxon>asterids</taxon>
        <taxon>lamiids</taxon>
        <taxon>Solanales</taxon>
        <taxon>Solanaceae</taxon>
        <taxon>Solanoideae</taxon>
        <taxon>Datureae</taxon>
        <taxon>Datura</taxon>
    </lineage>
</organism>
<accession>A0ABS8RZP1</accession>
<protein>
    <submittedName>
        <fullName evidence="1">Uncharacterized protein</fullName>
    </submittedName>
</protein>
<dbReference type="Proteomes" id="UP000823775">
    <property type="component" value="Unassembled WGS sequence"/>
</dbReference>
<name>A0ABS8RZP1_DATST</name>
<dbReference type="EMBL" id="JACEIK010000175">
    <property type="protein sequence ID" value="MCD7451601.1"/>
    <property type="molecule type" value="Genomic_DNA"/>
</dbReference>
<evidence type="ECO:0000313" key="2">
    <source>
        <dbReference type="Proteomes" id="UP000823775"/>
    </source>
</evidence>
<proteinExistence type="predicted"/>
<comment type="caution">
    <text evidence="1">The sequence shown here is derived from an EMBL/GenBank/DDBJ whole genome shotgun (WGS) entry which is preliminary data.</text>
</comment>
<reference evidence="1 2" key="1">
    <citation type="journal article" date="2021" name="BMC Genomics">
        <title>Datura genome reveals duplications of psychoactive alkaloid biosynthetic genes and high mutation rate following tissue culture.</title>
        <authorList>
            <person name="Rajewski A."/>
            <person name="Carter-House D."/>
            <person name="Stajich J."/>
            <person name="Litt A."/>
        </authorList>
    </citation>
    <scope>NUCLEOTIDE SEQUENCE [LARGE SCALE GENOMIC DNA]</scope>
    <source>
        <strain evidence="1">AR-01</strain>
    </source>
</reference>
<evidence type="ECO:0000313" key="1">
    <source>
        <dbReference type="EMBL" id="MCD7451601.1"/>
    </source>
</evidence>